<dbReference type="Gene3D" id="3.60.21.10">
    <property type="match status" value="1"/>
</dbReference>
<dbReference type="PRINTS" id="PR01607">
    <property type="entry name" value="APYRASEFAMLY"/>
</dbReference>
<dbReference type="Gene3D" id="3.90.780.10">
    <property type="entry name" value="5'-Nucleotidase, C-terminal domain"/>
    <property type="match status" value="1"/>
</dbReference>
<reference evidence="5 6" key="1">
    <citation type="submission" date="2020-07" db="EMBL/GenBank/DDBJ databases">
        <title>Sequencing the genomes of 1000 actinobacteria strains.</title>
        <authorList>
            <person name="Klenk H.-P."/>
        </authorList>
    </citation>
    <scope>NUCLEOTIDE SEQUENCE [LARGE SCALE GENOMIC DNA]</scope>
    <source>
        <strain evidence="5 6">DSM 18965</strain>
    </source>
</reference>
<dbReference type="RefSeq" id="WP_179616296.1">
    <property type="nucleotide sequence ID" value="NZ_CP059163.1"/>
</dbReference>
<feature type="chain" id="PRO_5031604423" evidence="2">
    <location>
        <begin position="38"/>
        <end position="757"/>
    </location>
</feature>
<dbReference type="GO" id="GO:0008253">
    <property type="term" value="F:5'-nucleotidase activity"/>
    <property type="evidence" value="ECO:0007669"/>
    <property type="project" value="UniProtKB-EC"/>
</dbReference>
<feature type="domain" description="Calcineurin-like phosphoesterase" evidence="3">
    <location>
        <begin position="44"/>
        <end position="268"/>
    </location>
</feature>
<dbReference type="SUPFAM" id="SSF56300">
    <property type="entry name" value="Metallo-dependent phosphatases"/>
    <property type="match status" value="1"/>
</dbReference>
<dbReference type="EC" id="3.1.3.5" evidence="5"/>
<sequence length="757" mass="79008">MSSRTWAGRATRPLAAGLGLGLAASALTLTTSTAAYAADSVTITLLNINDFHGRIDANTTKFATTIEQIRAEQGEANTLFLSAGDNIGASVFASNVQDDEPTIEVLNVLELASSAVGNHEFDKGFDDLTGRVGALADWNYLGANVYAEGTQTPAMREYDTFEVDGVTVGVIGAVTQETPTLVSASGVAGLEFGDPVEAVNRVAEQLSDGDETNGEADVIVAEFHEGAGAGIPDGSSLEEEVAAGGAFADIVNETDAEVDAIFTGHTHKQYAWDAPVPGEAGTRPIVQTGSYGENIGQIDLSVDPATGDVTASTGTNVARAAEEDLSFPRVAEVKEITDAALAFAAEVGNQPVGQITDDITTAFGGGSYVDGEWTGGGRDNRAEESAMSHLVAQALLDGLPFGEPDIGLTNPGGLRADFRFAGNTAENPQNTDGVVTFAEANSVLPFGNTIVTAELSGADLITIFDQQWQTAETPEDPAPSRPYLALGASENVDVVADPTAETGEHILSLKIDGEEVDPEATYSVATFNFLAEGNDNFRAFRNAEVTDSGISDAELFRDYIADSSPISPDHDQRQMLVDTDESGVNAGATETIEVSKLGLTSLGSPEDSSVTVTGGGAELGTFPVTDRSASIVVDVPVELAGDSITLTSEQGVTAELPVVKAQPTLKLKRKPGKVVARKTKIKVISRVLVGDEAADGRVRVRVPGGQTFAGRLNDNGRVVIKVTKTFGQPGSKKVVVTYLGDDTTESVAQNLRFTVRK</sequence>
<dbReference type="InterPro" id="IPR008334">
    <property type="entry name" value="5'-Nucleotdase_C"/>
</dbReference>
<keyword evidence="2" id="KW-0547">Nucleotide-binding</keyword>
<dbReference type="SUPFAM" id="SSF55816">
    <property type="entry name" value="5'-nucleotidase (syn. UDP-sugar hydrolase), C-terminal domain"/>
    <property type="match status" value="1"/>
</dbReference>
<comment type="similarity">
    <text evidence="2">Belongs to the 5'-nucleotidase family.</text>
</comment>
<keyword evidence="1 2" id="KW-0732">Signal</keyword>
<proteinExistence type="inferred from homology"/>
<feature type="signal peptide" evidence="2">
    <location>
        <begin position="1"/>
        <end position="37"/>
    </location>
</feature>
<dbReference type="GO" id="GO:0000166">
    <property type="term" value="F:nucleotide binding"/>
    <property type="evidence" value="ECO:0007669"/>
    <property type="project" value="UniProtKB-KW"/>
</dbReference>
<keyword evidence="6" id="KW-1185">Reference proteome</keyword>
<dbReference type="InterPro" id="IPR029052">
    <property type="entry name" value="Metallo-depent_PP-like"/>
</dbReference>
<feature type="domain" description="5'-Nucleotidase C-terminal" evidence="4">
    <location>
        <begin position="378"/>
        <end position="540"/>
    </location>
</feature>
<accession>A0A7Y9F383</accession>
<dbReference type="EMBL" id="JACCBE010000001">
    <property type="protein sequence ID" value="NYD58729.1"/>
    <property type="molecule type" value="Genomic_DNA"/>
</dbReference>
<evidence type="ECO:0000259" key="3">
    <source>
        <dbReference type="Pfam" id="PF00149"/>
    </source>
</evidence>
<comment type="caution">
    <text evidence="5">The sequence shown here is derived from an EMBL/GenBank/DDBJ whole genome shotgun (WGS) entry which is preliminary data.</text>
</comment>
<organism evidence="5 6">
    <name type="scientific">Nocardioides marinisabuli</name>
    <dbReference type="NCBI Taxonomy" id="419476"/>
    <lineage>
        <taxon>Bacteria</taxon>
        <taxon>Bacillati</taxon>
        <taxon>Actinomycetota</taxon>
        <taxon>Actinomycetes</taxon>
        <taxon>Propionibacteriales</taxon>
        <taxon>Nocardioidaceae</taxon>
        <taxon>Nocardioides</taxon>
    </lineage>
</organism>
<keyword evidence="2 5" id="KW-0378">Hydrolase</keyword>
<dbReference type="PANTHER" id="PTHR11575">
    <property type="entry name" value="5'-NUCLEOTIDASE-RELATED"/>
    <property type="match status" value="1"/>
</dbReference>
<protein>
    <submittedName>
        <fullName evidence="5">5'-nucleotidase</fullName>
        <ecNumber evidence="5">3.1.3.5</ecNumber>
    </submittedName>
</protein>
<evidence type="ECO:0000256" key="1">
    <source>
        <dbReference type="ARBA" id="ARBA00022729"/>
    </source>
</evidence>
<dbReference type="GO" id="GO:0030288">
    <property type="term" value="C:outer membrane-bounded periplasmic space"/>
    <property type="evidence" value="ECO:0007669"/>
    <property type="project" value="TreeGrafter"/>
</dbReference>
<dbReference type="Pfam" id="PF00149">
    <property type="entry name" value="Metallophos"/>
    <property type="match status" value="1"/>
</dbReference>
<evidence type="ECO:0000313" key="5">
    <source>
        <dbReference type="EMBL" id="NYD58729.1"/>
    </source>
</evidence>
<evidence type="ECO:0000259" key="4">
    <source>
        <dbReference type="Pfam" id="PF02872"/>
    </source>
</evidence>
<name>A0A7Y9F383_9ACTN</name>
<dbReference type="InterPro" id="IPR004843">
    <property type="entry name" value="Calcineurin-like_PHP"/>
</dbReference>
<dbReference type="InterPro" id="IPR036907">
    <property type="entry name" value="5'-Nucleotdase_C_sf"/>
</dbReference>
<dbReference type="GO" id="GO:0009166">
    <property type="term" value="P:nucleotide catabolic process"/>
    <property type="evidence" value="ECO:0007669"/>
    <property type="project" value="InterPro"/>
</dbReference>
<gene>
    <name evidence="5" type="ORF">BKA08_002967</name>
</gene>
<dbReference type="Proteomes" id="UP000516957">
    <property type="component" value="Unassembled WGS sequence"/>
</dbReference>
<dbReference type="Pfam" id="PF02872">
    <property type="entry name" value="5_nucleotid_C"/>
    <property type="match status" value="1"/>
</dbReference>
<dbReference type="AlphaFoldDB" id="A0A7Y9F383"/>
<dbReference type="GO" id="GO:0008768">
    <property type="term" value="F:UDP-sugar diphosphatase activity"/>
    <property type="evidence" value="ECO:0007669"/>
    <property type="project" value="TreeGrafter"/>
</dbReference>
<evidence type="ECO:0000313" key="6">
    <source>
        <dbReference type="Proteomes" id="UP000516957"/>
    </source>
</evidence>
<dbReference type="PANTHER" id="PTHR11575:SF24">
    <property type="entry name" value="5'-NUCLEOTIDASE"/>
    <property type="match status" value="1"/>
</dbReference>
<dbReference type="InterPro" id="IPR006179">
    <property type="entry name" value="5_nucleotidase/apyrase"/>
</dbReference>
<evidence type="ECO:0000256" key="2">
    <source>
        <dbReference type="RuleBase" id="RU362119"/>
    </source>
</evidence>